<organism evidence="3 4">
    <name type="scientific">Moraxella oculi</name>
    <dbReference type="NCBI Taxonomy" id="2940516"/>
    <lineage>
        <taxon>Bacteria</taxon>
        <taxon>Pseudomonadati</taxon>
        <taxon>Pseudomonadota</taxon>
        <taxon>Gammaproteobacteria</taxon>
        <taxon>Moraxellales</taxon>
        <taxon>Moraxellaceae</taxon>
        <taxon>Moraxella</taxon>
    </lineage>
</organism>
<gene>
    <name evidence="3" type="ORF">ACJHVH_04330</name>
</gene>
<proteinExistence type="predicted"/>
<dbReference type="Proteomes" id="UP001624684">
    <property type="component" value="Unassembled WGS sequence"/>
</dbReference>
<name>A0ABW8U5D6_9GAMM</name>
<feature type="domain" description="Tape measure protein N-terminal" evidence="2">
    <location>
        <begin position="174"/>
        <end position="363"/>
    </location>
</feature>
<dbReference type="EMBL" id="JBJJXE010000004">
    <property type="protein sequence ID" value="MFL1732226.1"/>
    <property type="molecule type" value="Genomic_DNA"/>
</dbReference>
<dbReference type="NCBIfam" id="TIGR02675">
    <property type="entry name" value="tape_meas_nterm"/>
    <property type="match status" value="1"/>
</dbReference>
<evidence type="ECO:0000256" key="1">
    <source>
        <dbReference type="SAM" id="Coils"/>
    </source>
</evidence>
<keyword evidence="1" id="KW-0175">Coiled coil</keyword>
<evidence type="ECO:0000313" key="3">
    <source>
        <dbReference type="EMBL" id="MFL1732226.1"/>
    </source>
</evidence>
<feature type="coiled-coil region" evidence="1">
    <location>
        <begin position="71"/>
        <end position="147"/>
    </location>
</feature>
<comment type="caution">
    <text evidence="3">The sequence shown here is derived from an EMBL/GenBank/DDBJ whole genome shotgun (WGS) entry which is preliminary data.</text>
</comment>
<reference evidence="3 4" key="1">
    <citation type="submission" date="2024-11" db="EMBL/GenBank/DDBJ databases">
        <title>First Report of Moraxella oculi in Brazil in an Infectious Bovine Keratoconjunctivitis Outbreak.</title>
        <authorList>
            <person name="Carvalho C.V."/>
            <person name="Domingues R."/>
            <person name="Coutinho C."/>
            <person name="Honorio N.T.B.S."/>
            <person name="Faza D.R.L.R."/>
            <person name="Carvalho W.A."/>
            <person name="Machado A.B.F."/>
            <person name="Martins M.F."/>
            <person name="Gaspar E.B."/>
        </authorList>
    </citation>
    <scope>NUCLEOTIDE SEQUENCE [LARGE SCALE GENOMIC DNA]</scope>
    <source>
        <strain evidence="3 4">2117LE</strain>
    </source>
</reference>
<keyword evidence="4" id="KW-1185">Reference proteome</keyword>
<evidence type="ECO:0000259" key="2">
    <source>
        <dbReference type="Pfam" id="PF20155"/>
    </source>
</evidence>
<evidence type="ECO:0000313" key="4">
    <source>
        <dbReference type="Proteomes" id="UP001624684"/>
    </source>
</evidence>
<protein>
    <submittedName>
        <fullName evidence="3">Tape measure protein</fullName>
    </submittedName>
</protein>
<accession>A0ABW8U5D6</accession>
<dbReference type="InterPro" id="IPR013491">
    <property type="entry name" value="Tape_meas_N"/>
</dbReference>
<sequence>MQQTSRLSIEVNTGDTEKRLKSLEKQMSQIEKSGVRMSGILKGLSIHQSFKAVSDSVKKMGDSANYGSTNVQRLQKQLLQAQLKSDKLARSVERSNTQVAKLGREFAITKAKNDKLTSGLAKANAKIDEMTKKMQKAERETQKAKNAISGFGAVSSKLKSLAGFTMFGMGVADVLRTADAMKTLDTQIKLVTKSEQEHTAVKANLSNIANKTRQDIGSTIEAYTNNARSLGQLGKNQAQVLRFTENISLAMAVGGKSAQEQSAALLQLGQAMQSGVLQGDEFRSIAENSPILLDLIAQKLGKTRAEVKKLASDGKITSEVIYQSVIGAGDQLNKQFATMPATMSQALTLVNNRYQQFVDNFMNKSGGVGEQIAKSLIWVSDNFNTLSNTMMGLGVVYGGYMALNSKFATQTIPTKIAALSASTRAFHAESVAINANTAAKIRNDGAIKTLTTSMKATRVGRFASSLAGATAELGKGTVRMVGYAKKAKKHMAH</sequence>
<dbReference type="Pfam" id="PF20155">
    <property type="entry name" value="TMP_3"/>
    <property type="match status" value="1"/>
</dbReference>
<dbReference type="RefSeq" id="WP_407068896.1">
    <property type="nucleotide sequence ID" value="NZ_JBJJXE010000004.1"/>
</dbReference>